<protein>
    <submittedName>
        <fullName evidence="1">Uncharacterized protein</fullName>
    </submittedName>
</protein>
<evidence type="ECO:0000313" key="1">
    <source>
        <dbReference type="EMBL" id="KAK3354388.1"/>
    </source>
</evidence>
<dbReference type="AlphaFoldDB" id="A0AAE0JN62"/>
<sequence length="94" mass="10026">MAILKLPASPVVLVGGAPIGFSQALFSDHRHQDPHPVFSTSMLKRSLGGSVTPHVWTVAPSYRGLAPRINTFHGPTFASIFLFSAPSITLLVTC</sequence>
<organism evidence="1 2">
    <name type="scientific">Neurospora tetraspora</name>
    <dbReference type="NCBI Taxonomy" id="94610"/>
    <lineage>
        <taxon>Eukaryota</taxon>
        <taxon>Fungi</taxon>
        <taxon>Dikarya</taxon>
        <taxon>Ascomycota</taxon>
        <taxon>Pezizomycotina</taxon>
        <taxon>Sordariomycetes</taxon>
        <taxon>Sordariomycetidae</taxon>
        <taxon>Sordariales</taxon>
        <taxon>Sordariaceae</taxon>
        <taxon>Neurospora</taxon>
    </lineage>
</organism>
<evidence type="ECO:0000313" key="2">
    <source>
        <dbReference type="Proteomes" id="UP001278500"/>
    </source>
</evidence>
<reference evidence="1" key="2">
    <citation type="submission" date="2023-06" db="EMBL/GenBank/DDBJ databases">
        <authorList>
            <consortium name="Lawrence Berkeley National Laboratory"/>
            <person name="Haridas S."/>
            <person name="Hensen N."/>
            <person name="Bonometti L."/>
            <person name="Westerberg I."/>
            <person name="Brannstrom I.O."/>
            <person name="Guillou S."/>
            <person name="Cros-Aarteil S."/>
            <person name="Calhoun S."/>
            <person name="Kuo A."/>
            <person name="Mondo S."/>
            <person name="Pangilinan J."/>
            <person name="Riley R."/>
            <person name="Labutti K."/>
            <person name="Andreopoulos B."/>
            <person name="Lipzen A."/>
            <person name="Chen C."/>
            <person name="Yanf M."/>
            <person name="Daum C."/>
            <person name="Ng V."/>
            <person name="Clum A."/>
            <person name="Steindorff A."/>
            <person name="Ohm R."/>
            <person name="Martin F."/>
            <person name="Silar P."/>
            <person name="Natvig D."/>
            <person name="Lalanne C."/>
            <person name="Gautier V."/>
            <person name="Ament-Velasquez S.L."/>
            <person name="Kruys A."/>
            <person name="Hutchinson M.I."/>
            <person name="Powell A.J."/>
            <person name="Barry K."/>
            <person name="Miller A.N."/>
            <person name="Grigoriev I.V."/>
            <person name="Debuchy R."/>
            <person name="Gladieux P."/>
            <person name="Thoren M.H."/>
            <person name="Johannesson H."/>
        </authorList>
    </citation>
    <scope>NUCLEOTIDE SEQUENCE</scope>
    <source>
        <strain evidence="1">CBS 560.94</strain>
    </source>
</reference>
<keyword evidence="2" id="KW-1185">Reference proteome</keyword>
<dbReference type="EMBL" id="JAUEPP010000001">
    <property type="protein sequence ID" value="KAK3354388.1"/>
    <property type="molecule type" value="Genomic_DNA"/>
</dbReference>
<dbReference type="RefSeq" id="XP_062685766.1">
    <property type="nucleotide sequence ID" value="XM_062820570.1"/>
</dbReference>
<gene>
    <name evidence="1" type="ORF">B0H65DRAFT_11058</name>
</gene>
<reference evidence="1" key="1">
    <citation type="journal article" date="2023" name="Mol. Phylogenet. Evol.">
        <title>Genome-scale phylogeny and comparative genomics of the fungal order Sordariales.</title>
        <authorList>
            <person name="Hensen N."/>
            <person name="Bonometti L."/>
            <person name="Westerberg I."/>
            <person name="Brannstrom I.O."/>
            <person name="Guillou S."/>
            <person name="Cros-Aarteil S."/>
            <person name="Calhoun S."/>
            <person name="Haridas S."/>
            <person name="Kuo A."/>
            <person name="Mondo S."/>
            <person name="Pangilinan J."/>
            <person name="Riley R."/>
            <person name="LaButti K."/>
            <person name="Andreopoulos B."/>
            <person name="Lipzen A."/>
            <person name="Chen C."/>
            <person name="Yan M."/>
            <person name="Daum C."/>
            <person name="Ng V."/>
            <person name="Clum A."/>
            <person name="Steindorff A."/>
            <person name="Ohm R.A."/>
            <person name="Martin F."/>
            <person name="Silar P."/>
            <person name="Natvig D.O."/>
            <person name="Lalanne C."/>
            <person name="Gautier V."/>
            <person name="Ament-Velasquez S.L."/>
            <person name="Kruys A."/>
            <person name="Hutchinson M.I."/>
            <person name="Powell A.J."/>
            <person name="Barry K."/>
            <person name="Miller A.N."/>
            <person name="Grigoriev I.V."/>
            <person name="Debuchy R."/>
            <person name="Gladieux P."/>
            <person name="Hiltunen Thoren M."/>
            <person name="Johannesson H."/>
        </authorList>
    </citation>
    <scope>NUCLEOTIDE SEQUENCE</scope>
    <source>
        <strain evidence="1">CBS 560.94</strain>
    </source>
</reference>
<proteinExistence type="predicted"/>
<dbReference type="GeneID" id="87857724"/>
<dbReference type="Proteomes" id="UP001278500">
    <property type="component" value="Unassembled WGS sequence"/>
</dbReference>
<accession>A0AAE0JN62</accession>
<comment type="caution">
    <text evidence="1">The sequence shown here is derived from an EMBL/GenBank/DDBJ whole genome shotgun (WGS) entry which is preliminary data.</text>
</comment>
<name>A0AAE0JN62_9PEZI</name>